<evidence type="ECO:0000256" key="2">
    <source>
        <dbReference type="PROSITE-ProRule" id="PRU00335"/>
    </source>
</evidence>
<accession>A0ABY8C990</accession>
<dbReference type="InterPro" id="IPR009057">
    <property type="entry name" value="Homeodomain-like_sf"/>
</dbReference>
<evidence type="ECO:0000313" key="5">
    <source>
        <dbReference type="Proteomes" id="UP001222275"/>
    </source>
</evidence>
<dbReference type="InterPro" id="IPR041474">
    <property type="entry name" value="NicS_C"/>
</dbReference>
<dbReference type="Gene3D" id="1.10.357.10">
    <property type="entry name" value="Tetracycline Repressor, domain 2"/>
    <property type="match status" value="1"/>
</dbReference>
<dbReference type="PANTHER" id="PTHR30328:SF54">
    <property type="entry name" value="HTH-TYPE TRANSCRIPTIONAL REPRESSOR SCO4008"/>
    <property type="match status" value="1"/>
</dbReference>
<name>A0ABY8C990_9GAMM</name>
<dbReference type="InterPro" id="IPR050109">
    <property type="entry name" value="HTH-type_TetR-like_transc_reg"/>
</dbReference>
<evidence type="ECO:0000256" key="1">
    <source>
        <dbReference type="ARBA" id="ARBA00023125"/>
    </source>
</evidence>
<dbReference type="RefSeq" id="WP_275594798.1">
    <property type="nucleotide sequence ID" value="NZ_CP102381.1"/>
</dbReference>
<protein>
    <submittedName>
        <fullName evidence="4">TetR/AcrR family transcriptional regulator</fullName>
    </submittedName>
</protein>
<gene>
    <name evidence="4" type="ORF">NR989_11060</name>
</gene>
<evidence type="ECO:0000313" key="4">
    <source>
        <dbReference type="EMBL" id="WEJ62540.1"/>
    </source>
</evidence>
<dbReference type="PRINTS" id="PR00455">
    <property type="entry name" value="HTHTETR"/>
</dbReference>
<evidence type="ECO:0000259" key="3">
    <source>
        <dbReference type="PROSITE" id="PS50977"/>
    </source>
</evidence>
<feature type="domain" description="HTH tetR-type" evidence="3">
    <location>
        <begin position="10"/>
        <end position="70"/>
    </location>
</feature>
<dbReference type="PROSITE" id="PS50977">
    <property type="entry name" value="HTH_TETR_2"/>
    <property type="match status" value="1"/>
</dbReference>
<dbReference type="PANTHER" id="PTHR30328">
    <property type="entry name" value="TRANSCRIPTIONAL REPRESSOR"/>
    <property type="match status" value="1"/>
</dbReference>
<feature type="DNA-binding region" description="H-T-H motif" evidence="2">
    <location>
        <begin position="33"/>
        <end position="52"/>
    </location>
</feature>
<keyword evidence="1 2" id="KW-0238">DNA-binding</keyword>
<keyword evidence="5" id="KW-1185">Reference proteome</keyword>
<dbReference type="Proteomes" id="UP001222275">
    <property type="component" value="Chromosome"/>
</dbReference>
<sequence>MSFATLNEMNKTFKKILNNASELFAEKGYEGTIMDELCIRSGVNKASIYYHFKDKSNLYEVVLTKLFSEVADQIIVAVSSQTAPLEKLKSFIETFAQETYQNKQMPATLMREIASGGKNMPIPARKQMQRILQTLSSILKEGAEQQVFKQVDPLTTHFIIIGSLCFFSTSEPMRQAIESEHPLDPDLNSTIAEIYSLISSAIILN</sequence>
<dbReference type="Pfam" id="PF17938">
    <property type="entry name" value="TetR_C_29"/>
    <property type="match status" value="1"/>
</dbReference>
<dbReference type="EMBL" id="CP102381">
    <property type="protein sequence ID" value="WEJ62540.1"/>
    <property type="molecule type" value="Genomic_DNA"/>
</dbReference>
<proteinExistence type="predicted"/>
<organism evidence="4 5">
    <name type="scientific">Thiomicrorhabdus lithotrophica</name>
    <dbReference type="NCBI Taxonomy" id="2949997"/>
    <lineage>
        <taxon>Bacteria</taxon>
        <taxon>Pseudomonadati</taxon>
        <taxon>Pseudomonadota</taxon>
        <taxon>Gammaproteobacteria</taxon>
        <taxon>Thiotrichales</taxon>
        <taxon>Piscirickettsiaceae</taxon>
        <taxon>Thiomicrorhabdus</taxon>
    </lineage>
</organism>
<dbReference type="InterPro" id="IPR036271">
    <property type="entry name" value="Tet_transcr_reg_TetR-rel_C_sf"/>
</dbReference>
<dbReference type="SUPFAM" id="SSF48498">
    <property type="entry name" value="Tetracyclin repressor-like, C-terminal domain"/>
    <property type="match status" value="1"/>
</dbReference>
<dbReference type="Pfam" id="PF00440">
    <property type="entry name" value="TetR_N"/>
    <property type="match status" value="1"/>
</dbReference>
<reference evidence="4 5" key="1">
    <citation type="submission" date="2022-06" db="EMBL/GenBank/DDBJ databases">
        <title>Thiomicrohabdus sp. nov, an obligately chemolithoautotrophic, sulfur-oxidizing bacterium isolated from beach of Guanyin Mountain. Amoy.</title>
        <authorList>
            <person name="Zhu H."/>
        </authorList>
    </citation>
    <scope>NUCLEOTIDE SEQUENCE [LARGE SCALE GENOMIC DNA]</scope>
    <source>
        <strain evidence="4 5">XGS-01</strain>
    </source>
</reference>
<dbReference type="SUPFAM" id="SSF46689">
    <property type="entry name" value="Homeodomain-like"/>
    <property type="match status" value="1"/>
</dbReference>
<dbReference type="InterPro" id="IPR001647">
    <property type="entry name" value="HTH_TetR"/>
</dbReference>